<feature type="region of interest" description="Disordered" evidence="1">
    <location>
        <begin position="1"/>
        <end position="47"/>
    </location>
</feature>
<dbReference type="OrthoDB" id="500534at2"/>
<evidence type="ECO:0000313" key="4">
    <source>
        <dbReference type="EMBL" id="MBB6145790.1"/>
    </source>
</evidence>
<evidence type="ECO:0000313" key="5">
    <source>
        <dbReference type="Proteomes" id="UP000538666"/>
    </source>
</evidence>
<evidence type="ECO:0000259" key="3">
    <source>
        <dbReference type="Pfam" id="PF14008"/>
    </source>
</evidence>
<dbReference type="AlphaFoldDB" id="A0A841JXB5"/>
<dbReference type="EMBL" id="JACHEK010000007">
    <property type="protein sequence ID" value="MBB6145790.1"/>
    <property type="molecule type" value="Genomic_DNA"/>
</dbReference>
<dbReference type="Pfam" id="PF00149">
    <property type="entry name" value="Metallophos"/>
    <property type="match status" value="1"/>
</dbReference>
<evidence type="ECO:0000256" key="1">
    <source>
        <dbReference type="SAM" id="MobiDB-lite"/>
    </source>
</evidence>
<gene>
    <name evidence="4" type="ORF">HNQ77_003751</name>
</gene>
<dbReference type="GO" id="GO:0016787">
    <property type="term" value="F:hydrolase activity"/>
    <property type="evidence" value="ECO:0007669"/>
    <property type="project" value="InterPro"/>
</dbReference>
<dbReference type="InterPro" id="IPR051918">
    <property type="entry name" value="STPP_CPPED1"/>
</dbReference>
<dbReference type="PANTHER" id="PTHR43143">
    <property type="entry name" value="METALLOPHOSPHOESTERASE, CALCINEURIN SUPERFAMILY"/>
    <property type="match status" value="1"/>
</dbReference>
<name>A0A841JXB5_9BACT</name>
<proteinExistence type="predicted"/>
<dbReference type="Gene3D" id="3.60.21.10">
    <property type="match status" value="1"/>
</dbReference>
<feature type="compositionally biased region" description="Pro residues" evidence="1">
    <location>
        <begin position="1"/>
        <end position="10"/>
    </location>
</feature>
<dbReference type="PANTHER" id="PTHR43143:SF1">
    <property type="entry name" value="SERINE_THREONINE-PROTEIN PHOSPHATASE CPPED1"/>
    <property type="match status" value="1"/>
</dbReference>
<dbReference type="InterPro" id="IPR025733">
    <property type="entry name" value="PAPs_C"/>
</dbReference>
<accession>A0A841JXB5</accession>
<evidence type="ECO:0008006" key="6">
    <source>
        <dbReference type="Google" id="ProtNLM"/>
    </source>
</evidence>
<evidence type="ECO:0000259" key="2">
    <source>
        <dbReference type="Pfam" id="PF00149"/>
    </source>
</evidence>
<dbReference type="Proteomes" id="UP000538666">
    <property type="component" value="Unassembled WGS sequence"/>
</dbReference>
<feature type="domain" description="Calcineurin-like phosphoesterase" evidence="2">
    <location>
        <begin position="129"/>
        <end position="321"/>
    </location>
</feature>
<protein>
    <recommendedName>
        <fullName evidence="6">Calcineurin-like phosphoesterase domain-containing protein</fullName>
    </recommendedName>
</protein>
<keyword evidence="5" id="KW-1185">Reference proteome</keyword>
<dbReference type="RefSeq" id="WP_156186065.1">
    <property type="nucleotide sequence ID" value="NZ_JACHEK010000007.1"/>
</dbReference>
<dbReference type="InterPro" id="IPR004843">
    <property type="entry name" value="Calcineurin-like_PHP"/>
</dbReference>
<feature type="domain" description="Purple acid phosphatase C-terminal" evidence="3">
    <location>
        <begin position="334"/>
        <end position="397"/>
    </location>
</feature>
<comment type="caution">
    <text evidence="4">The sequence shown here is derived from an EMBL/GenBank/DDBJ whole genome shotgun (WGS) entry which is preliminary data.</text>
</comment>
<reference evidence="4 5" key="1">
    <citation type="submission" date="2020-08" db="EMBL/GenBank/DDBJ databases">
        <title>Genomic Encyclopedia of Type Strains, Phase IV (KMG-IV): sequencing the most valuable type-strain genomes for metagenomic binning, comparative biology and taxonomic classification.</title>
        <authorList>
            <person name="Goeker M."/>
        </authorList>
    </citation>
    <scope>NUCLEOTIDE SEQUENCE [LARGE SCALE GENOMIC DNA]</scope>
    <source>
        <strain evidence="4 5">DSM 103733</strain>
    </source>
</reference>
<sequence length="415" mass="44410">MPKNTPPPSDPSAAQLKPQDASTPQPVFAQPEPSPDPTGFKTPVTDQKDKEIANLEPVPQPVGNAVEPVLTLAQVYGDQGAAKTAAIQSAGQIVFHSVGDTGSVDGPSTQSLVADKMVSDFTEDDDADVPSFLFHLGDVVYYFGEATYYYDQFYEPYRSYPAPIVAMAGNHDGVVYSSDSAPTLEAFLNNFCAPSPVVTPDAGGLSRTAMIQPGVYFTFDAPFVRVLGLYSNVLEDPGVISDENGSNTVLDQRQVAFLTAALQRIVSEKYVGAVIIAVHHPPFTGGTDHGGSPQMLADIDSACTAAGFWPHAVLSGHSHNYQRYTRTVNNTETPYIVAGCGGHSPLSTIRGTYRTPYTIDDTLTLNSYDDTDYGYLRLVVNAETLTIEFHPEADGGVTKTPDDTVTVNLSTRALS</sequence>
<dbReference type="Pfam" id="PF14008">
    <property type="entry name" value="Metallophos_C"/>
    <property type="match status" value="1"/>
</dbReference>
<organism evidence="4 5">
    <name type="scientific">Silvibacterium bohemicum</name>
    <dbReference type="NCBI Taxonomy" id="1577686"/>
    <lineage>
        <taxon>Bacteria</taxon>
        <taxon>Pseudomonadati</taxon>
        <taxon>Acidobacteriota</taxon>
        <taxon>Terriglobia</taxon>
        <taxon>Terriglobales</taxon>
        <taxon>Acidobacteriaceae</taxon>
        <taxon>Silvibacterium</taxon>
    </lineage>
</organism>
<dbReference type="InterPro" id="IPR029052">
    <property type="entry name" value="Metallo-depent_PP-like"/>
</dbReference>
<dbReference type="SUPFAM" id="SSF56300">
    <property type="entry name" value="Metallo-dependent phosphatases"/>
    <property type="match status" value="1"/>
</dbReference>